<keyword evidence="2" id="KW-1133">Transmembrane helix</keyword>
<evidence type="ECO:0000313" key="4">
    <source>
        <dbReference type="Proteomes" id="UP000015105"/>
    </source>
</evidence>
<evidence type="ECO:0000313" key="3">
    <source>
        <dbReference type="EnsemblPlants" id="AET3Gv20884800.1"/>
    </source>
</evidence>
<feature type="region of interest" description="Disordered" evidence="1">
    <location>
        <begin position="1"/>
        <end position="21"/>
    </location>
</feature>
<name>A0A453G4Y3_AEGTS</name>
<dbReference type="EnsemblPlants" id="AET3Gv20884800.1">
    <property type="protein sequence ID" value="AET3Gv20884800.1"/>
    <property type="gene ID" value="AET3Gv20884800"/>
</dbReference>
<dbReference type="Proteomes" id="UP000015105">
    <property type="component" value="Chromosome 3D"/>
</dbReference>
<keyword evidence="2" id="KW-0812">Transmembrane</keyword>
<keyword evidence="2" id="KW-0472">Membrane</keyword>
<reference evidence="3" key="5">
    <citation type="journal article" date="2021" name="G3 (Bethesda)">
        <title>Aegilops tauschii genome assembly Aet v5.0 features greater sequence contiguity and improved annotation.</title>
        <authorList>
            <person name="Wang L."/>
            <person name="Zhu T."/>
            <person name="Rodriguez J.C."/>
            <person name="Deal K.R."/>
            <person name="Dubcovsky J."/>
            <person name="McGuire P.E."/>
            <person name="Lux T."/>
            <person name="Spannagl M."/>
            <person name="Mayer K.F.X."/>
            <person name="Baldrich P."/>
            <person name="Meyers B.C."/>
            <person name="Huo N."/>
            <person name="Gu Y.Q."/>
            <person name="Zhou H."/>
            <person name="Devos K.M."/>
            <person name="Bennetzen J.L."/>
            <person name="Unver T."/>
            <person name="Budak H."/>
            <person name="Gulick P.J."/>
            <person name="Galiba G."/>
            <person name="Kalapos B."/>
            <person name="Nelson D.R."/>
            <person name="Li P."/>
            <person name="You F.M."/>
            <person name="Luo M.C."/>
            <person name="Dvorak J."/>
        </authorList>
    </citation>
    <scope>NUCLEOTIDE SEQUENCE [LARGE SCALE GENOMIC DNA]</scope>
    <source>
        <strain evidence="3">cv. AL8/78</strain>
    </source>
</reference>
<evidence type="ECO:0000256" key="1">
    <source>
        <dbReference type="SAM" id="MobiDB-lite"/>
    </source>
</evidence>
<organism evidence="3 4">
    <name type="scientific">Aegilops tauschii subsp. strangulata</name>
    <name type="common">Goatgrass</name>
    <dbReference type="NCBI Taxonomy" id="200361"/>
    <lineage>
        <taxon>Eukaryota</taxon>
        <taxon>Viridiplantae</taxon>
        <taxon>Streptophyta</taxon>
        <taxon>Embryophyta</taxon>
        <taxon>Tracheophyta</taxon>
        <taxon>Spermatophyta</taxon>
        <taxon>Magnoliopsida</taxon>
        <taxon>Liliopsida</taxon>
        <taxon>Poales</taxon>
        <taxon>Poaceae</taxon>
        <taxon>BOP clade</taxon>
        <taxon>Pooideae</taxon>
        <taxon>Triticodae</taxon>
        <taxon>Triticeae</taxon>
        <taxon>Triticinae</taxon>
        <taxon>Aegilops</taxon>
    </lineage>
</organism>
<accession>A0A453G4Y3</accession>
<reference evidence="3" key="4">
    <citation type="submission" date="2019-03" db="UniProtKB">
        <authorList>
            <consortium name="EnsemblPlants"/>
        </authorList>
    </citation>
    <scope>IDENTIFICATION</scope>
</reference>
<sequence length="162" mass="18062">MSICSPVPHLPRPQAHPNNLSGNTRDPDLGDYLGYPLFGSLTLLPYLGADGLTKGMSPDDRWWFHVLFSCFWGMVAFGALCKHSQYRVLIWYAWLADRIGMLAITALVVFYSCFIIAPEATRTVKFILGAAAAIHIGSSILVKCYKLLVFTPTLYLFWSLGN</sequence>
<protein>
    <submittedName>
        <fullName evidence="3">Uncharacterized protein</fullName>
    </submittedName>
</protein>
<proteinExistence type="predicted"/>
<feature type="transmembrane region" description="Helical" evidence="2">
    <location>
        <begin position="62"/>
        <end position="80"/>
    </location>
</feature>
<reference evidence="3" key="3">
    <citation type="journal article" date="2017" name="Nature">
        <title>Genome sequence of the progenitor of the wheat D genome Aegilops tauschii.</title>
        <authorList>
            <person name="Luo M.C."/>
            <person name="Gu Y.Q."/>
            <person name="Puiu D."/>
            <person name="Wang H."/>
            <person name="Twardziok S.O."/>
            <person name="Deal K.R."/>
            <person name="Huo N."/>
            <person name="Zhu T."/>
            <person name="Wang L."/>
            <person name="Wang Y."/>
            <person name="McGuire P.E."/>
            <person name="Liu S."/>
            <person name="Long H."/>
            <person name="Ramasamy R.K."/>
            <person name="Rodriguez J.C."/>
            <person name="Van S.L."/>
            <person name="Yuan L."/>
            <person name="Wang Z."/>
            <person name="Xia Z."/>
            <person name="Xiao L."/>
            <person name="Anderson O.D."/>
            <person name="Ouyang S."/>
            <person name="Liang Y."/>
            <person name="Zimin A.V."/>
            <person name="Pertea G."/>
            <person name="Qi P."/>
            <person name="Bennetzen J.L."/>
            <person name="Dai X."/>
            <person name="Dawson M.W."/>
            <person name="Muller H.G."/>
            <person name="Kugler K."/>
            <person name="Rivarola-Duarte L."/>
            <person name="Spannagl M."/>
            <person name="Mayer K.F.X."/>
            <person name="Lu F.H."/>
            <person name="Bevan M.W."/>
            <person name="Leroy P."/>
            <person name="Li P."/>
            <person name="You F.M."/>
            <person name="Sun Q."/>
            <person name="Liu Z."/>
            <person name="Lyons E."/>
            <person name="Wicker T."/>
            <person name="Salzberg S.L."/>
            <person name="Devos K.M."/>
            <person name="Dvorak J."/>
        </authorList>
    </citation>
    <scope>NUCLEOTIDE SEQUENCE [LARGE SCALE GENOMIC DNA]</scope>
    <source>
        <strain evidence="3">cv. AL8/78</strain>
    </source>
</reference>
<feature type="transmembrane region" description="Helical" evidence="2">
    <location>
        <begin position="92"/>
        <end position="117"/>
    </location>
</feature>
<keyword evidence="4" id="KW-1185">Reference proteome</keyword>
<dbReference type="Gramene" id="AET3Gv20884800.1">
    <property type="protein sequence ID" value="AET3Gv20884800.1"/>
    <property type="gene ID" value="AET3Gv20884800"/>
</dbReference>
<reference evidence="4" key="2">
    <citation type="journal article" date="2017" name="Nat. Plants">
        <title>The Aegilops tauschii genome reveals multiple impacts of transposons.</title>
        <authorList>
            <person name="Zhao G."/>
            <person name="Zou C."/>
            <person name="Li K."/>
            <person name="Wang K."/>
            <person name="Li T."/>
            <person name="Gao L."/>
            <person name="Zhang X."/>
            <person name="Wang H."/>
            <person name="Yang Z."/>
            <person name="Liu X."/>
            <person name="Jiang W."/>
            <person name="Mao L."/>
            <person name="Kong X."/>
            <person name="Jiao Y."/>
            <person name="Jia J."/>
        </authorList>
    </citation>
    <scope>NUCLEOTIDE SEQUENCE [LARGE SCALE GENOMIC DNA]</scope>
    <source>
        <strain evidence="4">cv. AL8/78</strain>
    </source>
</reference>
<evidence type="ECO:0000256" key="2">
    <source>
        <dbReference type="SAM" id="Phobius"/>
    </source>
</evidence>
<dbReference type="AlphaFoldDB" id="A0A453G4Y3"/>
<reference evidence="4" key="1">
    <citation type="journal article" date="2014" name="Science">
        <title>Ancient hybridizations among the ancestral genomes of bread wheat.</title>
        <authorList>
            <consortium name="International Wheat Genome Sequencing Consortium,"/>
            <person name="Marcussen T."/>
            <person name="Sandve S.R."/>
            <person name="Heier L."/>
            <person name="Spannagl M."/>
            <person name="Pfeifer M."/>
            <person name="Jakobsen K.S."/>
            <person name="Wulff B.B."/>
            <person name="Steuernagel B."/>
            <person name="Mayer K.F."/>
            <person name="Olsen O.A."/>
        </authorList>
    </citation>
    <scope>NUCLEOTIDE SEQUENCE [LARGE SCALE GENOMIC DNA]</scope>
    <source>
        <strain evidence="4">cv. AL8/78</strain>
    </source>
</reference>